<sequence length="74" mass="9010">GRDPVRADPARHRRRRRLRVLLERRRARDPDPALAGRDRRRPADRANRDLHDRRLQRAPDRRARRRRGVLQRGL</sequence>
<proteinExistence type="predicted"/>
<evidence type="ECO:0000313" key="2">
    <source>
        <dbReference type="EMBL" id="CAA9524862.1"/>
    </source>
</evidence>
<feature type="compositionally biased region" description="Basic and acidic residues" evidence="1">
    <location>
        <begin position="41"/>
        <end position="61"/>
    </location>
</feature>
<dbReference type="AlphaFoldDB" id="A0A6J4TJ48"/>
<feature type="non-terminal residue" evidence="2">
    <location>
        <position position="74"/>
    </location>
</feature>
<evidence type="ECO:0000256" key="1">
    <source>
        <dbReference type="SAM" id="MobiDB-lite"/>
    </source>
</evidence>
<dbReference type="EMBL" id="CADCVQ010000150">
    <property type="protein sequence ID" value="CAA9524862.1"/>
    <property type="molecule type" value="Genomic_DNA"/>
</dbReference>
<protein>
    <submittedName>
        <fullName evidence="2">Uncharacterized protein</fullName>
    </submittedName>
</protein>
<reference evidence="2" key="1">
    <citation type="submission" date="2020-02" db="EMBL/GenBank/DDBJ databases">
        <authorList>
            <person name="Meier V. D."/>
        </authorList>
    </citation>
    <scope>NUCLEOTIDE SEQUENCE</scope>
    <source>
        <strain evidence="2">AVDCRST_MAG67</strain>
    </source>
</reference>
<feature type="compositionally biased region" description="Basic and acidic residues" evidence="1">
    <location>
        <begin position="20"/>
        <end position="31"/>
    </location>
</feature>
<accession>A0A6J4TJ48</accession>
<name>A0A6J4TJ48_9ACTN</name>
<feature type="compositionally biased region" description="Basic residues" evidence="1">
    <location>
        <begin position="62"/>
        <end position="74"/>
    </location>
</feature>
<feature type="compositionally biased region" description="Basic and acidic residues" evidence="1">
    <location>
        <begin position="1"/>
        <end position="10"/>
    </location>
</feature>
<organism evidence="2">
    <name type="scientific">uncultured Solirubrobacteraceae bacterium</name>
    <dbReference type="NCBI Taxonomy" id="1162706"/>
    <lineage>
        <taxon>Bacteria</taxon>
        <taxon>Bacillati</taxon>
        <taxon>Actinomycetota</taxon>
        <taxon>Thermoleophilia</taxon>
        <taxon>Solirubrobacterales</taxon>
        <taxon>Solirubrobacteraceae</taxon>
        <taxon>environmental samples</taxon>
    </lineage>
</organism>
<gene>
    <name evidence="2" type="ORF">AVDCRST_MAG67-3544</name>
</gene>
<feature type="non-terminal residue" evidence="2">
    <location>
        <position position="1"/>
    </location>
</feature>
<feature type="region of interest" description="Disordered" evidence="1">
    <location>
        <begin position="1"/>
        <end position="74"/>
    </location>
</feature>